<comment type="caution">
    <text evidence="2">The sequence shown here is derived from an EMBL/GenBank/DDBJ whole genome shotgun (WGS) entry which is preliminary data.</text>
</comment>
<organism evidence="2 3">
    <name type="scientific">Fodinicola feengrottensis</name>
    <dbReference type="NCBI Taxonomy" id="435914"/>
    <lineage>
        <taxon>Bacteria</taxon>
        <taxon>Bacillati</taxon>
        <taxon>Actinomycetota</taxon>
        <taxon>Actinomycetes</taxon>
        <taxon>Mycobacteriales</taxon>
        <taxon>Fodinicola</taxon>
    </lineage>
</organism>
<reference evidence="2 3" key="1">
    <citation type="journal article" date="2019" name="Int. J. Syst. Evol. Microbiol.">
        <title>The Global Catalogue of Microorganisms (GCM) 10K type strain sequencing project: providing services to taxonomists for standard genome sequencing and annotation.</title>
        <authorList>
            <consortium name="The Broad Institute Genomics Platform"/>
            <consortium name="The Broad Institute Genome Sequencing Center for Infectious Disease"/>
            <person name="Wu L."/>
            <person name="Ma J."/>
        </authorList>
    </citation>
    <scope>NUCLEOTIDE SEQUENCE [LARGE SCALE GENOMIC DNA]</scope>
    <source>
        <strain evidence="2 3">JCM 14718</strain>
    </source>
</reference>
<dbReference type="InterPro" id="IPR023286">
    <property type="entry name" value="ABATE_dom_sf"/>
</dbReference>
<dbReference type="PANTHER" id="PTHR35525">
    <property type="entry name" value="BLL6575 PROTEIN"/>
    <property type="match status" value="1"/>
</dbReference>
<proteinExistence type="predicted"/>
<evidence type="ECO:0000313" key="2">
    <source>
        <dbReference type="EMBL" id="GAA1698224.1"/>
    </source>
</evidence>
<keyword evidence="3" id="KW-1185">Reference proteome</keyword>
<dbReference type="PANTHER" id="PTHR35525:SF3">
    <property type="entry name" value="BLL6575 PROTEIN"/>
    <property type="match status" value="1"/>
</dbReference>
<gene>
    <name evidence="2" type="ORF">GCM10009765_54540</name>
</gene>
<dbReference type="InterPro" id="IPR010852">
    <property type="entry name" value="ABATE"/>
</dbReference>
<accession>A0ABN2I3W6</accession>
<dbReference type="Proteomes" id="UP001500618">
    <property type="component" value="Unassembled WGS sequence"/>
</dbReference>
<evidence type="ECO:0000259" key="1">
    <source>
        <dbReference type="Pfam" id="PF11706"/>
    </source>
</evidence>
<feature type="domain" description="Zinc finger CGNR" evidence="1">
    <location>
        <begin position="127"/>
        <end position="169"/>
    </location>
</feature>
<evidence type="ECO:0000313" key="3">
    <source>
        <dbReference type="Proteomes" id="UP001500618"/>
    </source>
</evidence>
<dbReference type="InterPro" id="IPR021005">
    <property type="entry name" value="Znf_CGNR"/>
</dbReference>
<dbReference type="SUPFAM" id="SSF160904">
    <property type="entry name" value="Jann2411-like"/>
    <property type="match status" value="1"/>
</dbReference>
<name>A0ABN2I3W6_9ACTN</name>
<dbReference type="RefSeq" id="WP_344313263.1">
    <property type="nucleotide sequence ID" value="NZ_BAAANY010000021.1"/>
</dbReference>
<dbReference type="Gene3D" id="1.10.3300.10">
    <property type="entry name" value="Jann2411-like domain"/>
    <property type="match status" value="1"/>
</dbReference>
<protein>
    <recommendedName>
        <fullName evidence="1">Zinc finger CGNR domain-containing protein</fullName>
    </recommendedName>
</protein>
<sequence length="175" mass="18680">MDAETYAHQGIKLANAPMASTEDLVALLADKPWWHDKLRRQDVSELAAVRAGLREVFEIAAGGDNLGAVDALNALLEAHPIRPRISGHDSGLWHLHVTGHGAGIGAEYGAGAVWGLAVAFTKWGATRFGLCSGNGCDNVYLDTSTNASRRFCSDRCATRAHVAAHRARKRAQAAN</sequence>
<dbReference type="Pfam" id="PF07336">
    <property type="entry name" value="ABATE"/>
    <property type="match status" value="1"/>
</dbReference>
<dbReference type="EMBL" id="BAAANY010000021">
    <property type="protein sequence ID" value="GAA1698224.1"/>
    <property type="molecule type" value="Genomic_DNA"/>
</dbReference>
<dbReference type="Pfam" id="PF11706">
    <property type="entry name" value="zf-CGNR"/>
    <property type="match status" value="1"/>
</dbReference>